<evidence type="ECO:0000313" key="5">
    <source>
        <dbReference type="Proteomes" id="UP001172684"/>
    </source>
</evidence>
<sequence length="253" mass="27956">MLSRTVRRALQDANLPPTFLLPFRARLSTVSHTLDPEPVPEPLLDSAHLSRQTPTRSYTPPSPRPASSSQPAETAAQPTAALPAPTSTSPSTPTTPLSDSIKDLLPLLRSQTPHYITAHLHGRPYLLTQGDTLRLPFLMPGVQPGDILRLNRASVVGSRDYTLKAGAPVASVASLPKEELGHADIRAKQSYVDERLFVCRAVVMGVEAEPMRIKEKTKQRQRHVRQVKSKHKFTVLRVQELRVRSLEEVEGRA</sequence>
<name>A0ABQ9P7T6_9PEZI</name>
<dbReference type="InterPro" id="IPR028909">
    <property type="entry name" value="bL21-like"/>
</dbReference>
<reference evidence="4" key="1">
    <citation type="submission" date="2022-10" db="EMBL/GenBank/DDBJ databases">
        <title>Culturing micro-colonial fungi from biological soil crusts in the Mojave desert and describing Neophaeococcomyces mojavensis, and introducing the new genera and species Taxawa tesnikishii.</title>
        <authorList>
            <person name="Kurbessoian T."/>
            <person name="Stajich J.E."/>
        </authorList>
    </citation>
    <scope>NUCLEOTIDE SEQUENCE</scope>
    <source>
        <strain evidence="4">TK_1</strain>
    </source>
</reference>
<dbReference type="InterPro" id="IPR036164">
    <property type="entry name" value="bL21-like_sf"/>
</dbReference>
<accession>A0ABQ9P7T6</accession>
<evidence type="ECO:0000313" key="4">
    <source>
        <dbReference type="EMBL" id="KAJ9669366.1"/>
    </source>
</evidence>
<feature type="region of interest" description="Disordered" evidence="3">
    <location>
        <begin position="34"/>
        <end position="100"/>
    </location>
</feature>
<evidence type="ECO:0000256" key="1">
    <source>
        <dbReference type="ARBA" id="ARBA00008563"/>
    </source>
</evidence>
<gene>
    <name evidence="4" type="ORF">H2201_000718</name>
</gene>
<feature type="compositionally biased region" description="Low complexity" evidence="3">
    <location>
        <begin position="42"/>
        <end position="98"/>
    </location>
</feature>
<organism evidence="4 5">
    <name type="scientific">Coniosporium apollinis</name>
    <dbReference type="NCBI Taxonomy" id="61459"/>
    <lineage>
        <taxon>Eukaryota</taxon>
        <taxon>Fungi</taxon>
        <taxon>Dikarya</taxon>
        <taxon>Ascomycota</taxon>
        <taxon>Pezizomycotina</taxon>
        <taxon>Dothideomycetes</taxon>
        <taxon>Dothideomycetes incertae sedis</taxon>
        <taxon>Coniosporium</taxon>
    </lineage>
</organism>
<evidence type="ECO:0000256" key="3">
    <source>
        <dbReference type="SAM" id="MobiDB-lite"/>
    </source>
</evidence>
<evidence type="ECO:0000256" key="2">
    <source>
        <dbReference type="ARBA" id="ARBA00044129"/>
    </source>
</evidence>
<dbReference type="SUPFAM" id="SSF141091">
    <property type="entry name" value="L21p-like"/>
    <property type="match status" value="1"/>
</dbReference>
<protein>
    <recommendedName>
        <fullName evidence="2">Large ribosomal subunit protein bL21m</fullName>
    </recommendedName>
</protein>
<dbReference type="EMBL" id="JAPDRL010000003">
    <property type="protein sequence ID" value="KAJ9669366.1"/>
    <property type="molecule type" value="Genomic_DNA"/>
</dbReference>
<dbReference type="PANTHER" id="PTHR21349">
    <property type="entry name" value="50S RIBOSOMAL PROTEIN L21"/>
    <property type="match status" value="1"/>
</dbReference>
<keyword evidence="5" id="KW-1185">Reference proteome</keyword>
<dbReference type="PANTHER" id="PTHR21349:SF0">
    <property type="entry name" value="LARGE RIBOSOMAL SUBUNIT PROTEIN BL21M"/>
    <property type="match status" value="1"/>
</dbReference>
<dbReference type="Proteomes" id="UP001172684">
    <property type="component" value="Unassembled WGS sequence"/>
</dbReference>
<comment type="similarity">
    <text evidence="1">Belongs to the bacterial ribosomal protein bL21 family.</text>
</comment>
<proteinExistence type="inferred from homology"/>
<comment type="caution">
    <text evidence="4">The sequence shown here is derived from an EMBL/GenBank/DDBJ whole genome shotgun (WGS) entry which is preliminary data.</text>
</comment>